<gene>
    <name evidence="9" type="ORF">DB31_7064</name>
</gene>
<evidence type="ECO:0000256" key="5">
    <source>
        <dbReference type="ARBA" id="ARBA00023004"/>
    </source>
</evidence>
<dbReference type="NCBIfam" id="NF010657">
    <property type="entry name" value="PRK14056.1"/>
    <property type="match status" value="1"/>
</dbReference>
<dbReference type="Proteomes" id="UP000028725">
    <property type="component" value="Unassembled WGS sequence"/>
</dbReference>
<dbReference type="GO" id="GO:0016714">
    <property type="term" value="F:oxidoreductase activity, acting on paired donors, with incorporation or reduction of molecular oxygen, reduced pteridine as one donor, and incorporation of one atom of oxygen"/>
    <property type="evidence" value="ECO:0007669"/>
    <property type="project" value="InterPro"/>
</dbReference>
<dbReference type="PATRIC" id="fig|394096.3.peg.3110"/>
<feature type="binding site" evidence="7">
    <location>
        <position position="133"/>
    </location>
    <ligand>
        <name>Fe cation</name>
        <dbReference type="ChEBI" id="CHEBI:24875"/>
    </ligand>
</feature>
<feature type="binding site" evidence="7">
    <location>
        <position position="218"/>
    </location>
    <ligand>
        <name>Fe cation</name>
        <dbReference type="ChEBI" id="CHEBI:24875"/>
    </ligand>
</feature>
<evidence type="ECO:0000256" key="1">
    <source>
        <dbReference type="ARBA" id="ARBA00001954"/>
    </source>
</evidence>
<dbReference type="PANTHER" id="PTHR11473">
    <property type="entry name" value="AROMATIC AMINO ACID HYDROXYLASE"/>
    <property type="match status" value="1"/>
</dbReference>
<comment type="similarity">
    <text evidence="2">Belongs to the biopterin-dependent aromatic amino acid hydroxylase family.</text>
</comment>
<dbReference type="RefSeq" id="WP_083968314.1">
    <property type="nucleotide sequence ID" value="NZ_JMCB01000005.1"/>
</dbReference>
<dbReference type="GO" id="GO:0009072">
    <property type="term" value="P:aromatic amino acid metabolic process"/>
    <property type="evidence" value="ECO:0007669"/>
    <property type="project" value="InterPro"/>
</dbReference>
<feature type="domain" description="Biopterin-dependent aromatic amino acid hydroxylase family profile" evidence="8">
    <location>
        <begin position="1"/>
        <end position="349"/>
    </location>
</feature>
<name>A0A085WN99_9BACT</name>
<evidence type="ECO:0000256" key="4">
    <source>
        <dbReference type="ARBA" id="ARBA00023002"/>
    </source>
</evidence>
<feature type="binding site" evidence="7">
    <location>
        <position position="128"/>
    </location>
    <ligand>
        <name>Fe cation</name>
        <dbReference type="ChEBI" id="CHEBI:24875"/>
    </ligand>
</feature>
<evidence type="ECO:0000313" key="10">
    <source>
        <dbReference type="Proteomes" id="UP000028725"/>
    </source>
</evidence>
<dbReference type="PROSITE" id="PS51410">
    <property type="entry name" value="BH4_AAA_HYDROXYL_2"/>
    <property type="match status" value="1"/>
</dbReference>
<keyword evidence="5 7" id="KW-0408">Iron</keyword>
<evidence type="ECO:0000313" key="9">
    <source>
        <dbReference type="EMBL" id="KFE69162.1"/>
    </source>
</evidence>
<dbReference type="InterPro" id="IPR019774">
    <property type="entry name" value="Aromatic-AA_hydroxylase_C"/>
</dbReference>
<proteinExistence type="inferred from homology"/>
<evidence type="ECO:0000256" key="3">
    <source>
        <dbReference type="ARBA" id="ARBA00022723"/>
    </source>
</evidence>
<keyword evidence="6" id="KW-0503">Monooxygenase</keyword>
<sequence>MTPTEKTLARLPAHLRRYVVGQDYASYTPRDQAVWRHILGRLRSHLSDKAHPVYLEGLEATGIGVERIPSLDEMNERLAQLGWAAVGVRGFIPPEVFTELQSLGVLAIAADIRTHEHIQYTPAPDIVHESAGHAPIIANTRYAEYLKRCGMVGFKAIASVEDQAIFEAIRNLSVVKEDPTSTPEQVEHAQARLDAATRCRRYVSESTKAARLYWWTAEYGLIGSLERPRLFGAGLLSSIGEAEHCLTSAVKKVPLSLVCAETEYDITRMQPQLFVARDFEHLFEVVEQFEASLSWKRGGDHGLREAHRARSVNHLVLADRREVTGRVVELFEGVRPVKEGLTTALVRLSGPVMLSRDAKAQGKPWQSPTLVAFGAGTLPERGEFQLELASGLRLEGFAVGGGEVLRLKVKLGERTLESLPSVARLFLSEGLPSVAGGPADPEAWDHWFGELSAFTEGDGEAQARARKAEALPPALATLYRDVRALRESGERRLDRLETLMKAANAFPDEWLLWAELNELHNAFQGAPLPGTYAGRPAAARLAAH</sequence>
<keyword evidence="10" id="KW-1185">Reference proteome</keyword>
<dbReference type="AlphaFoldDB" id="A0A085WN99"/>
<dbReference type="SUPFAM" id="SSF56534">
    <property type="entry name" value="Aromatic aminoacid monoxygenases, catalytic and oligomerization domains"/>
    <property type="match status" value="1"/>
</dbReference>
<keyword evidence="4" id="KW-0560">Oxidoreductase</keyword>
<dbReference type="PANTHER" id="PTHR11473:SF24">
    <property type="entry name" value="PHENYLALANINE-4-HYDROXYLASE"/>
    <property type="match status" value="1"/>
</dbReference>
<dbReference type="InterPro" id="IPR036951">
    <property type="entry name" value="ArAA_hydroxylase_sf"/>
</dbReference>
<dbReference type="OrthoDB" id="9780502at2"/>
<comment type="cofactor">
    <cofactor evidence="1 7">
        <name>Fe(2+)</name>
        <dbReference type="ChEBI" id="CHEBI:29033"/>
    </cofactor>
</comment>
<organism evidence="9 10">
    <name type="scientific">Hyalangium minutum</name>
    <dbReference type="NCBI Taxonomy" id="394096"/>
    <lineage>
        <taxon>Bacteria</taxon>
        <taxon>Pseudomonadati</taxon>
        <taxon>Myxococcota</taxon>
        <taxon>Myxococcia</taxon>
        <taxon>Myxococcales</taxon>
        <taxon>Cystobacterineae</taxon>
        <taxon>Archangiaceae</taxon>
        <taxon>Hyalangium</taxon>
    </lineage>
</organism>
<dbReference type="CDD" id="cd00361">
    <property type="entry name" value="arom_aa_hydroxylase"/>
    <property type="match status" value="1"/>
</dbReference>
<evidence type="ECO:0000259" key="8">
    <source>
        <dbReference type="PROSITE" id="PS51410"/>
    </source>
</evidence>
<accession>A0A085WN99</accession>
<dbReference type="EMBL" id="JMCB01000005">
    <property type="protein sequence ID" value="KFE69162.1"/>
    <property type="molecule type" value="Genomic_DNA"/>
</dbReference>
<dbReference type="GO" id="GO:0005506">
    <property type="term" value="F:iron ion binding"/>
    <property type="evidence" value="ECO:0007669"/>
    <property type="project" value="InterPro"/>
</dbReference>
<dbReference type="Pfam" id="PF00351">
    <property type="entry name" value="Biopterin_H"/>
    <property type="match status" value="2"/>
</dbReference>
<protein>
    <submittedName>
        <fullName evidence="9">Phenylalanine-4-hydroxylase</fullName>
    </submittedName>
</protein>
<keyword evidence="3 7" id="KW-0479">Metal-binding</keyword>
<evidence type="ECO:0000256" key="7">
    <source>
        <dbReference type="PIRSR" id="PIRSR601273-2"/>
    </source>
</evidence>
<evidence type="ECO:0000256" key="2">
    <source>
        <dbReference type="ARBA" id="ARBA00009712"/>
    </source>
</evidence>
<dbReference type="InterPro" id="IPR001273">
    <property type="entry name" value="ArAA_hydroxylase"/>
</dbReference>
<reference evidence="9 10" key="1">
    <citation type="submission" date="2014-04" db="EMBL/GenBank/DDBJ databases">
        <title>Genome assembly of Hyalangium minutum DSM 14724.</title>
        <authorList>
            <person name="Sharma G."/>
            <person name="Subramanian S."/>
        </authorList>
    </citation>
    <scope>NUCLEOTIDE SEQUENCE [LARGE SCALE GENOMIC DNA]</scope>
    <source>
        <strain evidence="9 10">DSM 14724</strain>
    </source>
</reference>
<evidence type="ECO:0000256" key="6">
    <source>
        <dbReference type="ARBA" id="ARBA00023033"/>
    </source>
</evidence>
<dbReference type="InterPro" id="IPR036329">
    <property type="entry name" value="Aro-AA_hydroxylase_C_sf"/>
</dbReference>
<comment type="caution">
    <text evidence="9">The sequence shown here is derived from an EMBL/GenBank/DDBJ whole genome shotgun (WGS) entry which is preliminary data.</text>
</comment>
<dbReference type="Gene3D" id="1.10.800.10">
    <property type="entry name" value="Aromatic amino acid hydroxylase"/>
    <property type="match status" value="1"/>
</dbReference>
<dbReference type="STRING" id="394096.DB31_7064"/>